<dbReference type="Proteomes" id="UP000198539">
    <property type="component" value="Unassembled WGS sequence"/>
</dbReference>
<evidence type="ECO:0000256" key="1">
    <source>
        <dbReference type="SAM" id="SignalP"/>
    </source>
</evidence>
<protein>
    <submittedName>
        <fullName evidence="2">Uncharacterized protein</fullName>
    </submittedName>
</protein>
<accession>A0A1H3A4X2</accession>
<reference evidence="2" key="1">
    <citation type="submission" date="2016-10" db="EMBL/GenBank/DDBJ databases">
        <authorList>
            <person name="de Groot N.N."/>
        </authorList>
    </citation>
    <scope>NUCLEOTIDE SEQUENCE [LARGE SCALE GENOMIC DNA]</scope>
    <source>
        <strain evidence="2">CGMCC 1.8894</strain>
    </source>
</reference>
<name>A0A1H3A4X2_9RHOB</name>
<feature type="chain" id="PRO_5011707887" evidence="1">
    <location>
        <begin position="21"/>
        <end position="322"/>
    </location>
</feature>
<proteinExistence type="predicted"/>
<dbReference type="OrthoDB" id="7853387at2"/>
<organism evidence="2 3">
    <name type="scientific">Roseicitreum antarcticum</name>
    <dbReference type="NCBI Taxonomy" id="564137"/>
    <lineage>
        <taxon>Bacteria</taxon>
        <taxon>Pseudomonadati</taxon>
        <taxon>Pseudomonadota</taxon>
        <taxon>Alphaproteobacteria</taxon>
        <taxon>Rhodobacterales</taxon>
        <taxon>Paracoccaceae</taxon>
        <taxon>Roseicitreum</taxon>
    </lineage>
</organism>
<keyword evidence="1" id="KW-0732">Signal</keyword>
<gene>
    <name evidence="2" type="ORF">SAMN04488238_106203</name>
</gene>
<keyword evidence="3" id="KW-1185">Reference proteome</keyword>
<evidence type="ECO:0000313" key="2">
    <source>
        <dbReference type="EMBL" id="SDX24645.1"/>
    </source>
</evidence>
<dbReference type="EMBL" id="FNOM01000006">
    <property type="protein sequence ID" value="SDX24645.1"/>
    <property type="molecule type" value="Genomic_DNA"/>
</dbReference>
<evidence type="ECO:0000313" key="3">
    <source>
        <dbReference type="Proteomes" id="UP000198539"/>
    </source>
</evidence>
<dbReference type="RefSeq" id="WP_092889768.1">
    <property type="nucleotide sequence ID" value="NZ_CP061498.1"/>
</dbReference>
<dbReference type="AlphaFoldDB" id="A0A1H3A4X2"/>
<sequence>MLRLFLMSCFCLWWSVPVLATPVAGQTDAAFEAAVQAWLADEEEEALTGLAMLAGQGLAAAQILLAVIDKTPEFQGPWLSLLPAAQRNALMRAPGGMSGQSWMRAAAAEEPLARLWVSLWDVNAPIDLPLDFARYGEDRAARDAVLTLFARQHRGFAALVDDPDFPDSMRFIAAPEDPTITHAAPVDITDMQRPLTTDAAPWLRDAPEAAPLRALCDSACPLDAEACALAAYKALGSHQRALTLGSPVEALIPTADFADSPRGHATVLRKIMLSTDARGRIGLLTRAKAADMCLAGVLDTEFGRYRIHLPPANPVVEATDGQ</sequence>
<feature type="signal peptide" evidence="1">
    <location>
        <begin position="1"/>
        <end position="20"/>
    </location>
</feature>